<dbReference type="EMBL" id="MU151424">
    <property type="protein sequence ID" value="KAF9443898.1"/>
    <property type="molecule type" value="Genomic_DNA"/>
</dbReference>
<feature type="compositionally biased region" description="Polar residues" evidence="1">
    <location>
        <begin position="244"/>
        <end position="258"/>
    </location>
</feature>
<dbReference type="Proteomes" id="UP000807342">
    <property type="component" value="Unassembled WGS sequence"/>
</dbReference>
<reference evidence="2" key="1">
    <citation type="submission" date="2020-11" db="EMBL/GenBank/DDBJ databases">
        <authorList>
            <consortium name="DOE Joint Genome Institute"/>
            <person name="Ahrendt S."/>
            <person name="Riley R."/>
            <person name="Andreopoulos W."/>
            <person name="Labutti K."/>
            <person name="Pangilinan J."/>
            <person name="Ruiz-Duenas F.J."/>
            <person name="Barrasa J.M."/>
            <person name="Sanchez-Garcia M."/>
            <person name="Camarero S."/>
            <person name="Miyauchi S."/>
            <person name="Serrano A."/>
            <person name="Linde D."/>
            <person name="Babiker R."/>
            <person name="Drula E."/>
            <person name="Ayuso-Fernandez I."/>
            <person name="Pacheco R."/>
            <person name="Padilla G."/>
            <person name="Ferreira P."/>
            <person name="Barriuso J."/>
            <person name="Kellner H."/>
            <person name="Castanera R."/>
            <person name="Alfaro M."/>
            <person name="Ramirez L."/>
            <person name="Pisabarro A.G."/>
            <person name="Kuo A."/>
            <person name="Tritt A."/>
            <person name="Lipzen A."/>
            <person name="He G."/>
            <person name="Yan M."/>
            <person name="Ng V."/>
            <person name="Cullen D."/>
            <person name="Martin F."/>
            <person name="Rosso M.-N."/>
            <person name="Henrissat B."/>
            <person name="Hibbett D."/>
            <person name="Martinez A.T."/>
            <person name="Grigoriev I.V."/>
        </authorList>
    </citation>
    <scope>NUCLEOTIDE SEQUENCE</scope>
    <source>
        <strain evidence="2">MF-IS2</strain>
    </source>
</reference>
<comment type="caution">
    <text evidence="2">The sequence shown here is derived from an EMBL/GenBank/DDBJ whole genome shotgun (WGS) entry which is preliminary data.</text>
</comment>
<evidence type="ECO:0000313" key="3">
    <source>
        <dbReference type="Proteomes" id="UP000807342"/>
    </source>
</evidence>
<feature type="compositionally biased region" description="Low complexity" evidence="1">
    <location>
        <begin position="56"/>
        <end position="82"/>
    </location>
</feature>
<feature type="compositionally biased region" description="Low complexity" evidence="1">
    <location>
        <begin position="175"/>
        <end position="197"/>
    </location>
</feature>
<evidence type="ECO:0000313" key="2">
    <source>
        <dbReference type="EMBL" id="KAF9443898.1"/>
    </source>
</evidence>
<keyword evidence="3" id="KW-1185">Reference proteome</keyword>
<gene>
    <name evidence="2" type="ORF">P691DRAFT_787393</name>
</gene>
<accession>A0A9P5X316</accession>
<proteinExistence type="predicted"/>
<feature type="region of interest" description="Disordered" evidence="1">
    <location>
        <begin position="1"/>
        <end position="279"/>
    </location>
</feature>
<dbReference type="AlphaFoldDB" id="A0A9P5X316"/>
<sequence length="279" mass="29468">MPPRPSVASKASRPLSAIFIGNQSNGTNSTNNNGHASSASISSTPLPDLPEPPSPVSSVGSGLPSPPATNSTGSGSTGDPGSVAARRPPASMASDSSRLSDDPDIDEDHTMRLKIGTNESVLQRARSLAQRNKLQLDKIASSRLGRASPAASHRHSMPDPSQVLSGSETERENDSAVFNSTSTSSSSKSNRVRLSSAPSSPHRARTTHSGTSSPTRRRKRVSLAFDDSGDDENYERRQDPQRAPTVSLNSAKKTSLGSTRRRSALPREFREGSSDDVSQ</sequence>
<name>A0A9P5X316_9AGAR</name>
<organism evidence="2 3">
    <name type="scientific">Macrolepiota fuliginosa MF-IS2</name>
    <dbReference type="NCBI Taxonomy" id="1400762"/>
    <lineage>
        <taxon>Eukaryota</taxon>
        <taxon>Fungi</taxon>
        <taxon>Dikarya</taxon>
        <taxon>Basidiomycota</taxon>
        <taxon>Agaricomycotina</taxon>
        <taxon>Agaricomycetes</taxon>
        <taxon>Agaricomycetidae</taxon>
        <taxon>Agaricales</taxon>
        <taxon>Agaricineae</taxon>
        <taxon>Agaricaceae</taxon>
        <taxon>Macrolepiota</taxon>
    </lineage>
</organism>
<evidence type="ECO:0000256" key="1">
    <source>
        <dbReference type="SAM" id="MobiDB-lite"/>
    </source>
</evidence>
<protein>
    <submittedName>
        <fullName evidence="2">Uncharacterized protein</fullName>
    </submittedName>
</protein>
<feature type="compositionally biased region" description="Low complexity" evidence="1">
    <location>
        <begin position="24"/>
        <end position="46"/>
    </location>
</feature>